<organism evidence="2 3">
    <name type="scientific">Chlorella sorokiniana</name>
    <name type="common">Freshwater green alga</name>
    <dbReference type="NCBI Taxonomy" id="3076"/>
    <lineage>
        <taxon>Eukaryota</taxon>
        <taxon>Viridiplantae</taxon>
        <taxon>Chlorophyta</taxon>
        <taxon>core chlorophytes</taxon>
        <taxon>Trebouxiophyceae</taxon>
        <taxon>Chlorellales</taxon>
        <taxon>Chlorellaceae</taxon>
        <taxon>Chlorella clade</taxon>
        <taxon>Chlorella</taxon>
    </lineage>
</organism>
<keyword evidence="3" id="KW-1185">Reference proteome</keyword>
<dbReference type="AlphaFoldDB" id="A0A2P6TCN7"/>
<evidence type="ECO:0000313" key="3">
    <source>
        <dbReference type="Proteomes" id="UP000239899"/>
    </source>
</evidence>
<dbReference type="Proteomes" id="UP000239899">
    <property type="component" value="Unassembled WGS sequence"/>
</dbReference>
<protein>
    <submittedName>
        <fullName evidence="2">Heat shock 83-1</fullName>
    </submittedName>
</protein>
<keyword evidence="2" id="KW-0346">Stress response</keyword>
<reference evidence="2 3" key="1">
    <citation type="journal article" date="2018" name="Plant J.">
        <title>Genome sequences of Chlorella sorokiniana UTEX 1602 and Micractinium conductrix SAG 241.80: implications to maltose excretion by a green alga.</title>
        <authorList>
            <person name="Arriola M.B."/>
            <person name="Velmurugan N."/>
            <person name="Zhang Y."/>
            <person name="Plunkett M.H."/>
            <person name="Hondzo H."/>
            <person name="Barney B.M."/>
        </authorList>
    </citation>
    <scope>NUCLEOTIDE SEQUENCE [LARGE SCALE GENOMIC DNA]</scope>
    <source>
        <strain evidence="3">UTEX 1602</strain>
    </source>
</reference>
<comment type="caution">
    <text evidence="2">The sequence shown here is derived from an EMBL/GenBank/DDBJ whole genome shotgun (WGS) entry which is preliminary data.</text>
</comment>
<feature type="region of interest" description="Disordered" evidence="1">
    <location>
        <begin position="108"/>
        <end position="134"/>
    </location>
</feature>
<dbReference type="OrthoDB" id="514939at2759"/>
<accession>A0A2P6TCN7</accession>
<gene>
    <name evidence="2" type="ORF">C2E21_9019</name>
</gene>
<dbReference type="EMBL" id="LHPG02000024">
    <property type="protein sequence ID" value="PRW20410.1"/>
    <property type="molecule type" value="Genomic_DNA"/>
</dbReference>
<evidence type="ECO:0000313" key="2">
    <source>
        <dbReference type="EMBL" id="PRW20410.1"/>
    </source>
</evidence>
<evidence type="ECO:0000256" key="1">
    <source>
        <dbReference type="SAM" id="MobiDB-lite"/>
    </source>
</evidence>
<sequence>MLMLSNSCGWAWTAVRTVPLPLHPLRAAMLNVTADYDQLAHLVAEFLEQPTVDPAVREQFLQFLAVRATRSYPRLESALDWLLSIYKFVFPFLIISMVAKLSGATREAPPAAGGLAAEPGGDGGEEDASVPTPTGSQLALARLASQPSGASWSVAPPAPPVPAPSQQQLKQQQRQLAISRAISRAAKAPAADAGRGGSLSPRGPETPVEGLRGLPAHPAGAGSFRARPQQRTASSEILEGGL</sequence>
<feature type="compositionally biased region" description="Low complexity" evidence="1">
    <location>
        <begin position="164"/>
        <end position="193"/>
    </location>
</feature>
<proteinExistence type="predicted"/>
<feature type="region of interest" description="Disordered" evidence="1">
    <location>
        <begin position="149"/>
        <end position="242"/>
    </location>
</feature>
<feature type="compositionally biased region" description="Low complexity" evidence="1">
    <location>
        <begin position="108"/>
        <end position="119"/>
    </location>
</feature>
<name>A0A2P6TCN7_CHLSO</name>